<dbReference type="InterPro" id="IPR000534">
    <property type="entry name" value="Semialdehyde_DH_NAD-bd"/>
</dbReference>
<dbReference type="PANTHER" id="PTHR32338:SF10">
    <property type="entry name" value="N-ACETYL-GAMMA-GLUTAMYL-PHOSPHATE REDUCTASE, CHLOROPLASTIC-RELATED"/>
    <property type="match status" value="1"/>
</dbReference>
<evidence type="ECO:0000259" key="9">
    <source>
        <dbReference type="SMART" id="SM00859"/>
    </source>
</evidence>
<dbReference type="Gene3D" id="3.30.360.10">
    <property type="entry name" value="Dihydrodipicolinate Reductase, domain 2"/>
    <property type="match status" value="1"/>
</dbReference>
<dbReference type="CDD" id="cd17895">
    <property type="entry name" value="AGPR_1_N"/>
    <property type="match status" value="1"/>
</dbReference>
<dbReference type="Pfam" id="PF22698">
    <property type="entry name" value="Semialdhyde_dhC_1"/>
    <property type="match status" value="1"/>
</dbReference>
<dbReference type="EC" id="1.2.1.38" evidence="7"/>
<evidence type="ECO:0000256" key="6">
    <source>
        <dbReference type="ARBA" id="ARBA00050557"/>
    </source>
</evidence>
<dbReference type="InterPro" id="IPR050085">
    <property type="entry name" value="AGPR"/>
</dbReference>
<evidence type="ECO:0000256" key="2">
    <source>
        <dbReference type="ARBA" id="ARBA00022571"/>
    </source>
</evidence>
<evidence type="ECO:0000256" key="5">
    <source>
        <dbReference type="ARBA" id="ARBA00023002"/>
    </source>
</evidence>
<evidence type="ECO:0000256" key="7">
    <source>
        <dbReference type="HAMAP-Rule" id="MF_00150"/>
    </source>
</evidence>
<dbReference type="Gene3D" id="3.40.50.720">
    <property type="entry name" value="NAD(P)-binding Rossmann-like Domain"/>
    <property type="match status" value="1"/>
</dbReference>
<dbReference type="HAMAP" id="MF_00150">
    <property type="entry name" value="ArgC_type1"/>
    <property type="match status" value="1"/>
</dbReference>
<evidence type="ECO:0000313" key="11">
    <source>
        <dbReference type="Proteomes" id="UP000298782"/>
    </source>
</evidence>
<dbReference type="OrthoDB" id="9801289at2"/>
<evidence type="ECO:0000256" key="4">
    <source>
        <dbReference type="ARBA" id="ARBA00022857"/>
    </source>
</evidence>
<comment type="catalytic activity">
    <reaction evidence="6 7">
        <text>N-acetyl-L-glutamate 5-semialdehyde + phosphate + NADP(+) = N-acetyl-L-glutamyl 5-phosphate + NADPH + H(+)</text>
        <dbReference type="Rhea" id="RHEA:21588"/>
        <dbReference type="ChEBI" id="CHEBI:15378"/>
        <dbReference type="ChEBI" id="CHEBI:29123"/>
        <dbReference type="ChEBI" id="CHEBI:43474"/>
        <dbReference type="ChEBI" id="CHEBI:57783"/>
        <dbReference type="ChEBI" id="CHEBI:57936"/>
        <dbReference type="ChEBI" id="CHEBI:58349"/>
        <dbReference type="EC" id="1.2.1.38"/>
    </reaction>
</comment>
<reference evidence="10 11" key="2">
    <citation type="submission" date="2019-05" db="EMBL/GenBank/DDBJ databases">
        <title>Genome evolution of the obligate endosymbiont Buchnera aphidicola.</title>
        <authorList>
            <person name="Moran N.A."/>
        </authorList>
    </citation>
    <scope>NUCLEOTIDE SEQUENCE [LARGE SCALE GENOMIC DNA]</scope>
    <source>
        <strain evidence="10 11">Tca</strain>
    </source>
</reference>
<feature type="domain" description="Semialdehyde dehydrogenase NAD-binding" evidence="9">
    <location>
        <begin position="3"/>
        <end position="147"/>
    </location>
</feature>
<dbReference type="SUPFAM" id="SSF55347">
    <property type="entry name" value="Glyceraldehyde-3-phosphate dehydrogenase-like, C-terminal domain"/>
    <property type="match status" value="1"/>
</dbReference>
<dbReference type="InterPro" id="IPR000706">
    <property type="entry name" value="AGPR_type-1"/>
</dbReference>
<comment type="subcellular location">
    <subcellularLocation>
        <location evidence="7">Cytoplasm</location>
    </subcellularLocation>
</comment>
<reference evidence="10 11" key="1">
    <citation type="submission" date="2018-12" db="EMBL/GenBank/DDBJ databases">
        <authorList>
            <person name="Chong R.A."/>
        </authorList>
    </citation>
    <scope>NUCLEOTIDE SEQUENCE [LARGE SCALE GENOMIC DNA]</scope>
    <source>
        <strain evidence="10 11">Tca</strain>
    </source>
</reference>
<protein>
    <recommendedName>
        <fullName evidence="7">N-acetyl-gamma-glutamyl-phosphate reductase</fullName>
        <shortName evidence="7">AGPR</shortName>
        <ecNumber evidence="7">1.2.1.38</ecNumber>
    </recommendedName>
    <alternativeName>
        <fullName evidence="7">N-acetyl-glutamate semialdehyde dehydrogenase</fullName>
        <shortName evidence="7">NAGSA dehydrogenase</shortName>
    </alternativeName>
</protein>
<dbReference type="InterPro" id="IPR036291">
    <property type="entry name" value="NAD(P)-bd_dom_sf"/>
</dbReference>
<dbReference type="SMART" id="SM00859">
    <property type="entry name" value="Semialdhyde_dh"/>
    <property type="match status" value="1"/>
</dbReference>
<comment type="function">
    <text evidence="7">Catalyzes the NADPH-dependent reduction of N-acetyl-5-glutamyl phosphate to yield N-acetyl-L-glutamate 5-semialdehyde.</text>
</comment>
<dbReference type="GO" id="GO:0051287">
    <property type="term" value="F:NAD binding"/>
    <property type="evidence" value="ECO:0007669"/>
    <property type="project" value="InterPro"/>
</dbReference>
<name>A0A4D6YA10_9GAMM</name>
<evidence type="ECO:0000256" key="1">
    <source>
        <dbReference type="ARBA" id="ARBA00004862"/>
    </source>
</evidence>
<proteinExistence type="inferred from homology"/>
<dbReference type="EMBL" id="CP034852">
    <property type="protein sequence ID" value="QCI26597.1"/>
    <property type="molecule type" value="Genomic_DNA"/>
</dbReference>
<keyword evidence="2 7" id="KW-0055">Arginine biosynthesis</keyword>
<gene>
    <name evidence="7" type="primary">argC</name>
    <name evidence="10" type="ORF">D9V80_00220</name>
</gene>
<dbReference type="UniPathway" id="UPA00068">
    <property type="reaction ID" value="UER00108"/>
</dbReference>
<keyword evidence="5 7" id="KW-0560">Oxidoreductase</keyword>
<dbReference type="GO" id="GO:0003942">
    <property type="term" value="F:N-acetyl-gamma-glutamyl-phosphate reductase activity"/>
    <property type="evidence" value="ECO:0007669"/>
    <property type="project" value="UniProtKB-UniRule"/>
</dbReference>
<sequence>MLKILIIGASGYVGVELAIYLSKHPKVSNITLSVSKNSKDAHFTIDKIHKKLKNIINLKLEPLIKPEKFAKNVDVVFFATDHIVSHTLVPLFLSYKCIVFDLSGAFRIKKKEIYTQFYNFQHQHPELLNSAIYGLAEFVNVNEIKKKSLIAIPGCYPTAIQIGLKPLVLSNLLDLNYLPVVNAISGISGAGKNPPFKNSSCETGLTPYKLFQHRHQPEIETHLGIPIIFNPHLGSFCRGIIATITCRLKKKIQKQKIFQTYYNYYSNKPLIRLYEDNIPNLISVIGLPFCDLGFITKKQYIVIVVTEDNLLKGAASQAIQCFNIKFGSIETTSLI</sequence>
<dbReference type="GO" id="GO:0006526">
    <property type="term" value="P:L-arginine biosynthetic process"/>
    <property type="evidence" value="ECO:0007669"/>
    <property type="project" value="UniProtKB-UniRule"/>
</dbReference>
<dbReference type="PANTHER" id="PTHR32338">
    <property type="entry name" value="N-ACETYL-GAMMA-GLUTAMYL-PHOSPHATE REDUCTASE, CHLOROPLASTIC-RELATED-RELATED"/>
    <property type="match status" value="1"/>
</dbReference>
<dbReference type="GO" id="GO:0005737">
    <property type="term" value="C:cytoplasm"/>
    <property type="evidence" value="ECO:0007669"/>
    <property type="project" value="UniProtKB-SubCell"/>
</dbReference>
<keyword evidence="3 7" id="KW-0028">Amino-acid biosynthesis</keyword>
<dbReference type="FunFam" id="3.30.360.10:FF:000014">
    <property type="entry name" value="N-acetyl-gamma-glutamyl-phosphate reductase"/>
    <property type="match status" value="1"/>
</dbReference>
<dbReference type="GO" id="GO:0070401">
    <property type="term" value="F:NADP+ binding"/>
    <property type="evidence" value="ECO:0007669"/>
    <property type="project" value="InterPro"/>
</dbReference>
<dbReference type="RefSeq" id="WP_158353066.1">
    <property type="nucleotide sequence ID" value="NZ_CP034852.1"/>
</dbReference>
<dbReference type="SUPFAM" id="SSF51735">
    <property type="entry name" value="NAD(P)-binding Rossmann-fold domains"/>
    <property type="match status" value="1"/>
</dbReference>
<evidence type="ECO:0000256" key="3">
    <source>
        <dbReference type="ARBA" id="ARBA00022605"/>
    </source>
</evidence>
<keyword evidence="11" id="KW-1185">Reference proteome</keyword>
<comment type="pathway">
    <text evidence="1 7">Amino-acid biosynthesis; L-arginine biosynthesis; N(2)-acetyl-L-ornithine from L-glutamate: step 3/4.</text>
</comment>
<accession>A0A4D6YA10</accession>
<keyword evidence="7" id="KW-0963">Cytoplasm</keyword>
<dbReference type="AlphaFoldDB" id="A0A4D6YA10"/>
<dbReference type="Proteomes" id="UP000298782">
    <property type="component" value="Chromosome"/>
</dbReference>
<evidence type="ECO:0000256" key="8">
    <source>
        <dbReference type="PROSITE-ProRule" id="PRU10010"/>
    </source>
</evidence>
<dbReference type="PROSITE" id="PS01224">
    <property type="entry name" value="ARGC"/>
    <property type="match status" value="1"/>
</dbReference>
<comment type="similarity">
    <text evidence="7">Belongs to the NAGSA dehydrogenase family. Type 1 subfamily.</text>
</comment>
<dbReference type="Pfam" id="PF01118">
    <property type="entry name" value="Semialdhyde_dh"/>
    <property type="match status" value="1"/>
</dbReference>
<dbReference type="InterPro" id="IPR023013">
    <property type="entry name" value="AGPR_AS"/>
</dbReference>
<evidence type="ECO:0000313" key="10">
    <source>
        <dbReference type="EMBL" id="QCI26597.1"/>
    </source>
</evidence>
<organism evidence="10 11">
    <name type="scientific">Buchnera aphidicola</name>
    <name type="common">Thelaxes californica</name>
    <dbReference type="NCBI Taxonomy" id="1315998"/>
    <lineage>
        <taxon>Bacteria</taxon>
        <taxon>Pseudomonadati</taxon>
        <taxon>Pseudomonadota</taxon>
        <taxon>Gammaproteobacteria</taxon>
        <taxon>Enterobacterales</taxon>
        <taxon>Erwiniaceae</taxon>
        <taxon>Buchnera</taxon>
    </lineage>
</organism>
<dbReference type="NCBIfam" id="TIGR01850">
    <property type="entry name" value="argC"/>
    <property type="match status" value="1"/>
</dbReference>
<feature type="active site" evidence="7 8">
    <location>
        <position position="155"/>
    </location>
</feature>
<keyword evidence="4 7" id="KW-0521">NADP</keyword>
<dbReference type="InterPro" id="IPR058924">
    <property type="entry name" value="AGPR_dimerisation_dom"/>
</dbReference>